<dbReference type="PANTHER" id="PTHR12242">
    <property type="entry name" value="OS02G0130600 PROTEIN-RELATED"/>
    <property type="match status" value="1"/>
</dbReference>
<evidence type="ECO:0000313" key="3">
    <source>
        <dbReference type="Proteomes" id="UP000887226"/>
    </source>
</evidence>
<organism evidence="2 3">
    <name type="scientific">Calycina marina</name>
    <dbReference type="NCBI Taxonomy" id="1763456"/>
    <lineage>
        <taxon>Eukaryota</taxon>
        <taxon>Fungi</taxon>
        <taxon>Dikarya</taxon>
        <taxon>Ascomycota</taxon>
        <taxon>Pezizomycotina</taxon>
        <taxon>Leotiomycetes</taxon>
        <taxon>Helotiales</taxon>
        <taxon>Pezizellaceae</taxon>
        <taxon>Calycina</taxon>
    </lineage>
</organism>
<gene>
    <name evidence="2" type="ORF">BJ878DRAFT_524779</name>
</gene>
<feature type="transmembrane region" description="Helical" evidence="1">
    <location>
        <begin position="201"/>
        <end position="225"/>
    </location>
</feature>
<name>A0A9P7YW01_9HELO</name>
<reference evidence="2" key="1">
    <citation type="journal article" date="2021" name="IMA Fungus">
        <title>Genomic characterization of three marine fungi, including Emericellopsis atlantica sp. nov. with signatures of a generalist lifestyle and marine biomass degradation.</title>
        <authorList>
            <person name="Hagestad O.C."/>
            <person name="Hou L."/>
            <person name="Andersen J.H."/>
            <person name="Hansen E.H."/>
            <person name="Altermark B."/>
            <person name="Li C."/>
            <person name="Kuhnert E."/>
            <person name="Cox R.J."/>
            <person name="Crous P.W."/>
            <person name="Spatafora J.W."/>
            <person name="Lail K."/>
            <person name="Amirebrahimi M."/>
            <person name="Lipzen A."/>
            <person name="Pangilinan J."/>
            <person name="Andreopoulos W."/>
            <person name="Hayes R.D."/>
            <person name="Ng V."/>
            <person name="Grigoriev I.V."/>
            <person name="Jackson S.A."/>
            <person name="Sutton T.D.S."/>
            <person name="Dobson A.D.W."/>
            <person name="Rama T."/>
        </authorList>
    </citation>
    <scope>NUCLEOTIDE SEQUENCE</scope>
    <source>
        <strain evidence="2">TRa3180A</strain>
    </source>
</reference>
<dbReference type="Proteomes" id="UP000887226">
    <property type="component" value="Unassembled WGS sequence"/>
</dbReference>
<evidence type="ECO:0000313" key="2">
    <source>
        <dbReference type="EMBL" id="KAG9240697.1"/>
    </source>
</evidence>
<feature type="transmembrane region" description="Helical" evidence="1">
    <location>
        <begin position="158"/>
        <end position="181"/>
    </location>
</feature>
<dbReference type="GO" id="GO:0016020">
    <property type="term" value="C:membrane"/>
    <property type="evidence" value="ECO:0007669"/>
    <property type="project" value="TreeGrafter"/>
</dbReference>
<keyword evidence="1" id="KW-1133">Transmembrane helix</keyword>
<feature type="transmembrane region" description="Helical" evidence="1">
    <location>
        <begin position="40"/>
        <end position="58"/>
    </location>
</feature>
<keyword evidence="3" id="KW-1185">Reference proteome</keyword>
<keyword evidence="1" id="KW-0812">Transmembrane</keyword>
<dbReference type="OrthoDB" id="5293596at2759"/>
<feature type="transmembrane region" description="Helical" evidence="1">
    <location>
        <begin position="275"/>
        <end position="297"/>
    </location>
</feature>
<dbReference type="PANTHER" id="PTHR12242:SF1">
    <property type="entry name" value="MYND-TYPE DOMAIN-CONTAINING PROTEIN"/>
    <property type="match status" value="1"/>
</dbReference>
<keyword evidence="1" id="KW-0472">Membrane</keyword>
<protein>
    <submittedName>
        <fullName evidence="2">Uncharacterized protein</fullName>
    </submittedName>
</protein>
<sequence>MSPNTPLLPGGAKKKRDGHSHIFSRVCHSAWPYMGQKTLLYFRGAVVAYLLAAFFIVLGSEMHYLPNYQNDNGPIGNPDEPPASDPVESVGNSRWLIPFEFPNISLLIQIIYGVIAVTWTYSHAYFPDYRYDDSDSLKSKLRRFISPPKRSDKTKNHLWFSIFYTAATSYPLVASFLYWAILGPHDKTAVPEEDFWKFGSYSTFYIVHKYIVSAVLALTEVFWFSSLCRQSPIITHITGLGLMSIVYIGWAYLGYYLTGRLAYYYLDYKNLGWEYAATSSLLFIAIGIAAFAVVYFITAVREVLSKKAADKARES</sequence>
<feature type="transmembrane region" description="Helical" evidence="1">
    <location>
        <begin position="237"/>
        <end position="255"/>
    </location>
</feature>
<proteinExistence type="predicted"/>
<comment type="caution">
    <text evidence="2">The sequence shown here is derived from an EMBL/GenBank/DDBJ whole genome shotgun (WGS) entry which is preliminary data.</text>
</comment>
<accession>A0A9P7YW01</accession>
<dbReference type="EMBL" id="MU254366">
    <property type="protein sequence ID" value="KAG9240697.1"/>
    <property type="molecule type" value="Genomic_DNA"/>
</dbReference>
<evidence type="ECO:0000256" key="1">
    <source>
        <dbReference type="SAM" id="Phobius"/>
    </source>
</evidence>
<dbReference type="AlphaFoldDB" id="A0A9P7YW01"/>
<feature type="transmembrane region" description="Helical" evidence="1">
    <location>
        <begin position="101"/>
        <end position="121"/>
    </location>
</feature>